<evidence type="ECO:0000256" key="4">
    <source>
        <dbReference type="ARBA" id="ARBA00022525"/>
    </source>
</evidence>
<evidence type="ECO:0000256" key="1">
    <source>
        <dbReference type="ARBA" id="ARBA00004191"/>
    </source>
</evidence>
<comment type="similarity">
    <text evidence="2 7">Belongs to the fungal hydrophobin family.</text>
</comment>
<accession>A0A2A9NFG6</accession>
<dbReference type="GO" id="GO:0009277">
    <property type="term" value="C:fungal-type cell wall"/>
    <property type="evidence" value="ECO:0007669"/>
    <property type="project" value="InterPro"/>
</dbReference>
<keyword evidence="3 7" id="KW-0134">Cell wall</keyword>
<dbReference type="PROSITE" id="PS00956">
    <property type="entry name" value="HYDROPHOBIN"/>
    <property type="match status" value="1"/>
</dbReference>
<dbReference type="OrthoDB" id="4225815at2759"/>
<dbReference type="InterPro" id="IPR001338">
    <property type="entry name" value="Class_I_Hydrophobin"/>
</dbReference>
<comment type="subcellular location">
    <subcellularLocation>
        <location evidence="1 7">Secreted</location>
        <location evidence="1 7">Cell wall</location>
    </subcellularLocation>
</comment>
<keyword evidence="9" id="KW-1185">Reference proteome</keyword>
<dbReference type="GO" id="GO:0005199">
    <property type="term" value="F:structural constituent of cell wall"/>
    <property type="evidence" value="ECO:0007669"/>
    <property type="project" value="InterPro"/>
</dbReference>
<name>A0A2A9NFG6_9AGAR</name>
<feature type="signal peptide" evidence="7">
    <location>
        <begin position="1"/>
        <end position="18"/>
    </location>
</feature>
<evidence type="ECO:0000256" key="5">
    <source>
        <dbReference type="ARBA" id="ARBA00022729"/>
    </source>
</evidence>
<dbReference type="SMART" id="SM00075">
    <property type="entry name" value="HYDRO"/>
    <property type="match status" value="1"/>
</dbReference>
<evidence type="ECO:0000256" key="6">
    <source>
        <dbReference type="ARBA" id="ARBA00023157"/>
    </source>
</evidence>
<evidence type="ECO:0000313" key="8">
    <source>
        <dbReference type="EMBL" id="PFH48064.1"/>
    </source>
</evidence>
<dbReference type="AlphaFoldDB" id="A0A2A9NFG6"/>
<dbReference type="InterPro" id="IPR019778">
    <property type="entry name" value="Class_I_Hydrophobin_CS"/>
</dbReference>
<feature type="chain" id="PRO_5013985144" description="Hydrophobin" evidence="7">
    <location>
        <begin position="19"/>
        <end position="109"/>
    </location>
</feature>
<evidence type="ECO:0000256" key="7">
    <source>
        <dbReference type="RuleBase" id="RU365009"/>
    </source>
</evidence>
<evidence type="ECO:0000313" key="9">
    <source>
        <dbReference type="Proteomes" id="UP000242287"/>
    </source>
</evidence>
<dbReference type="EMBL" id="KZ302078">
    <property type="protein sequence ID" value="PFH48064.1"/>
    <property type="molecule type" value="Genomic_DNA"/>
</dbReference>
<sequence length="109" mass="10770">MYAKVIAVAVAFAAFVVATPIPGGEGSCNTGPVQCCNSVQQVNNQNQGLLAALVGLDVSQVTGMVGLGCTPISVIGLSGNSCSGQTVCCSHNNFNAVVGVGCSPINLNA</sequence>
<dbReference type="Pfam" id="PF01185">
    <property type="entry name" value="Hydrophobin"/>
    <property type="match status" value="1"/>
</dbReference>
<proteinExistence type="inferred from homology"/>
<evidence type="ECO:0000256" key="3">
    <source>
        <dbReference type="ARBA" id="ARBA00022512"/>
    </source>
</evidence>
<dbReference type="STRING" id="703135.A0A2A9NFG6"/>
<gene>
    <name evidence="8" type="ORF">AMATHDRAFT_49815</name>
</gene>
<protein>
    <recommendedName>
        <fullName evidence="7">Hydrophobin</fullName>
    </recommendedName>
</protein>
<dbReference type="CDD" id="cd23507">
    <property type="entry name" value="hydrophobin_I"/>
    <property type="match status" value="1"/>
</dbReference>
<keyword evidence="6 7" id="KW-1015">Disulfide bond</keyword>
<keyword evidence="4 7" id="KW-0964">Secreted</keyword>
<evidence type="ECO:0000256" key="2">
    <source>
        <dbReference type="ARBA" id="ARBA00010446"/>
    </source>
</evidence>
<keyword evidence="5 7" id="KW-0732">Signal</keyword>
<reference evidence="8 9" key="1">
    <citation type="submission" date="2014-02" db="EMBL/GenBank/DDBJ databases">
        <title>Transposable element dynamics among asymbiotic and ectomycorrhizal Amanita fungi.</title>
        <authorList>
            <consortium name="DOE Joint Genome Institute"/>
            <person name="Hess J."/>
            <person name="Skrede I."/>
            <person name="Wolfe B."/>
            <person name="LaButti K."/>
            <person name="Ohm R.A."/>
            <person name="Grigoriev I.V."/>
            <person name="Pringle A."/>
        </authorList>
    </citation>
    <scope>NUCLEOTIDE SEQUENCE [LARGE SCALE GENOMIC DNA]</scope>
    <source>
        <strain evidence="8 9">SKay4041</strain>
    </source>
</reference>
<organism evidence="8 9">
    <name type="scientific">Amanita thiersii Skay4041</name>
    <dbReference type="NCBI Taxonomy" id="703135"/>
    <lineage>
        <taxon>Eukaryota</taxon>
        <taxon>Fungi</taxon>
        <taxon>Dikarya</taxon>
        <taxon>Basidiomycota</taxon>
        <taxon>Agaricomycotina</taxon>
        <taxon>Agaricomycetes</taxon>
        <taxon>Agaricomycetidae</taxon>
        <taxon>Agaricales</taxon>
        <taxon>Pluteineae</taxon>
        <taxon>Amanitaceae</taxon>
        <taxon>Amanita</taxon>
    </lineage>
</organism>
<dbReference type="Proteomes" id="UP000242287">
    <property type="component" value="Unassembled WGS sequence"/>
</dbReference>